<evidence type="ECO:0000313" key="13">
    <source>
        <dbReference type="Proteomes" id="UP000032702"/>
    </source>
</evidence>
<dbReference type="HAMAP" id="MF_00206">
    <property type="entry name" value="Lipoyl_synth"/>
    <property type="match status" value="1"/>
</dbReference>
<sequence length="335" mass="37741">MSGLTLRVRGFSLDPAFPPTVQGPRPMATPDRFPLPQVSESTRKPEWLKVRLPHGEGYERVKAIVKRTKLSTVCEEARCPNIAECWGGGTATVMLMGEVCTRACRFCHVKVGAPPPLDPMEPVHLAQAVREMDLEYIVVTSVNRDDRPDGGASHFALAIRELRKESPKTIVEVLIPDFKGVEKDLTTVAEARPHVVAHNVETVERLTPTVRDRRAGYRQSLRVLEYLKRRPEGLYTKSSVMVGLGETDAELEQTFKDLREAGVDVLTLGQYLQPSQYHLRVERFVSPAQFEAYKRLAESYGFLYVASGPLVRSSYRAAEFFMKGLMERERLERIG</sequence>
<dbReference type="SFLD" id="SFLDF00271">
    <property type="entry name" value="lipoyl_synthase"/>
    <property type="match status" value="1"/>
</dbReference>
<dbReference type="Pfam" id="PF04055">
    <property type="entry name" value="Radical_SAM"/>
    <property type="match status" value="1"/>
</dbReference>
<evidence type="ECO:0000256" key="10">
    <source>
        <dbReference type="SAM" id="MobiDB-lite"/>
    </source>
</evidence>
<comment type="caution">
    <text evidence="12">The sequence shown here is derived from an EMBL/GenBank/DDBJ whole genome shotgun (WGS) entry which is preliminary data.</text>
</comment>
<comment type="similarity">
    <text evidence="9">Belongs to the radical SAM superfamily. Lipoyl synthase family.</text>
</comment>
<evidence type="ECO:0000313" key="12">
    <source>
        <dbReference type="EMBL" id="EAU67470.1"/>
    </source>
</evidence>
<feature type="binding site" evidence="9">
    <location>
        <position position="85"/>
    </location>
    <ligand>
        <name>[4Fe-4S] cluster</name>
        <dbReference type="ChEBI" id="CHEBI:49883"/>
        <label>1</label>
    </ligand>
</feature>
<keyword evidence="3 9" id="KW-0808">Transferase</keyword>
<dbReference type="EMBL" id="AAMD01000032">
    <property type="protein sequence ID" value="EAU67470.1"/>
    <property type="molecule type" value="Genomic_DNA"/>
</dbReference>
<feature type="region of interest" description="Disordered" evidence="10">
    <location>
        <begin position="18"/>
        <end position="38"/>
    </location>
</feature>
<keyword evidence="4 9" id="KW-0949">S-adenosyl-L-methionine</keyword>
<name>Q095V7_STIAD</name>
<dbReference type="SUPFAM" id="SSF102114">
    <property type="entry name" value="Radical SAM enzymes"/>
    <property type="match status" value="1"/>
</dbReference>
<proteinExistence type="inferred from homology"/>
<dbReference type="InterPro" id="IPR003698">
    <property type="entry name" value="Lipoyl_synth"/>
</dbReference>
<feature type="binding site" evidence="9">
    <location>
        <position position="107"/>
    </location>
    <ligand>
        <name>[4Fe-4S] cluster</name>
        <dbReference type="ChEBI" id="CHEBI:49883"/>
        <label>2</label>
        <note>4Fe-4S-S-AdoMet</note>
    </ligand>
</feature>
<feature type="binding site" evidence="9">
    <location>
        <position position="100"/>
    </location>
    <ligand>
        <name>[4Fe-4S] cluster</name>
        <dbReference type="ChEBI" id="CHEBI:49883"/>
        <label>2</label>
        <note>4Fe-4S-S-AdoMet</note>
    </ligand>
</feature>
<dbReference type="PROSITE" id="PS51918">
    <property type="entry name" value="RADICAL_SAM"/>
    <property type="match status" value="1"/>
</dbReference>
<dbReference type="EC" id="2.8.1.8" evidence="9"/>
<dbReference type="SFLD" id="SFLDG01058">
    <property type="entry name" value="lipoyl_synthase_like"/>
    <property type="match status" value="1"/>
</dbReference>
<dbReference type="PATRIC" id="fig|378806.16.peg.6708"/>
<evidence type="ECO:0000256" key="8">
    <source>
        <dbReference type="ARBA" id="ARBA00047326"/>
    </source>
</evidence>
<evidence type="ECO:0000256" key="7">
    <source>
        <dbReference type="ARBA" id="ARBA00023014"/>
    </source>
</evidence>
<dbReference type="GO" id="GO:0009249">
    <property type="term" value="P:protein lipoylation"/>
    <property type="evidence" value="ECO:0007669"/>
    <property type="project" value="UniProtKB-UniRule"/>
</dbReference>
<dbReference type="InterPro" id="IPR007197">
    <property type="entry name" value="rSAM"/>
</dbReference>
<dbReference type="Proteomes" id="UP000032702">
    <property type="component" value="Unassembled WGS sequence"/>
</dbReference>
<keyword evidence="1 9" id="KW-0004">4Fe-4S</keyword>
<evidence type="ECO:0000259" key="11">
    <source>
        <dbReference type="PROSITE" id="PS51918"/>
    </source>
</evidence>
<comment type="subcellular location">
    <subcellularLocation>
        <location evidence="9">Cytoplasm</location>
    </subcellularLocation>
</comment>
<feature type="binding site" evidence="9">
    <location>
        <position position="104"/>
    </location>
    <ligand>
        <name>[4Fe-4S] cluster</name>
        <dbReference type="ChEBI" id="CHEBI:49883"/>
        <label>2</label>
        <note>4Fe-4S-S-AdoMet</note>
    </ligand>
</feature>
<feature type="binding site" evidence="9">
    <location>
        <position position="314"/>
    </location>
    <ligand>
        <name>[4Fe-4S] cluster</name>
        <dbReference type="ChEBI" id="CHEBI:49883"/>
        <label>1</label>
    </ligand>
</feature>
<organism evidence="12 13">
    <name type="scientific">Stigmatella aurantiaca (strain DW4/3-1)</name>
    <dbReference type="NCBI Taxonomy" id="378806"/>
    <lineage>
        <taxon>Bacteria</taxon>
        <taxon>Pseudomonadati</taxon>
        <taxon>Myxococcota</taxon>
        <taxon>Myxococcia</taxon>
        <taxon>Myxococcales</taxon>
        <taxon>Cystobacterineae</taxon>
        <taxon>Archangiaceae</taxon>
        <taxon>Stigmatella</taxon>
    </lineage>
</organism>
<evidence type="ECO:0000256" key="3">
    <source>
        <dbReference type="ARBA" id="ARBA00022679"/>
    </source>
</evidence>
<dbReference type="FunFam" id="3.20.20.70:FF:000040">
    <property type="entry name" value="Lipoyl synthase"/>
    <property type="match status" value="1"/>
</dbReference>
<comment type="function">
    <text evidence="9">Catalyzes the radical-mediated insertion of two sulfur atoms into the C-6 and C-8 positions of the octanoyl moiety bound to the lipoyl domains of lipoate-dependent enzymes, thereby converting the octanoylated domains into lipoylated derivatives.</text>
</comment>
<dbReference type="SMART" id="SM00729">
    <property type="entry name" value="Elp3"/>
    <property type="match status" value="1"/>
</dbReference>
<dbReference type="GO" id="GO:0016992">
    <property type="term" value="F:lipoate synthase activity"/>
    <property type="evidence" value="ECO:0007669"/>
    <property type="project" value="UniProtKB-UniRule"/>
</dbReference>
<accession>Q095V7</accession>
<evidence type="ECO:0000256" key="1">
    <source>
        <dbReference type="ARBA" id="ARBA00022485"/>
    </source>
</evidence>
<evidence type="ECO:0000256" key="9">
    <source>
        <dbReference type="HAMAP-Rule" id="MF_00206"/>
    </source>
</evidence>
<feature type="binding site" evidence="9">
    <location>
        <position position="79"/>
    </location>
    <ligand>
        <name>[4Fe-4S] cluster</name>
        <dbReference type="ChEBI" id="CHEBI:49883"/>
        <label>1</label>
    </ligand>
</feature>
<comment type="cofactor">
    <cofactor evidence="9">
        <name>[4Fe-4S] cluster</name>
        <dbReference type="ChEBI" id="CHEBI:49883"/>
    </cofactor>
    <text evidence="9">Binds 2 [4Fe-4S] clusters per subunit. One cluster is coordinated with 3 cysteines and an exchangeable S-adenosyl-L-methionine.</text>
</comment>
<keyword evidence="5 9" id="KW-0479">Metal-binding</keyword>
<dbReference type="GO" id="GO:0005737">
    <property type="term" value="C:cytoplasm"/>
    <property type="evidence" value="ECO:0007669"/>
    <property type="project" value="UniProtKB-SubCell"/>
</dbReference>
<dbReference type="AlphaFoldDB" id="Q095V7"/>
<feature type="domain" description="Radical SAM core" evidence="11">
    <location>
        <begin position="86"/>
        <end position="303"/>
    </location>
</feature>
<evidence type="ECO:0000256" key="4">
    <source>
        <dbReference type="ARBA" id="ARBA00022691"/>
    </source>
</evidence>
<protein>
    <recommendedName>
        <fullName evidence="9">Lipoyl synthase</fullName>
        <ecNumber evidence="9">2.8.1.8</ecNumber>
    </recommendedName>
    <alternativeName>
        <fullName evidence="9">Lip-syn</fullName>
        <shortName evidence="9">LS</shortName>
    </alternativeName>
    <alternativeName>
        <fullName evidence="9">Lipoate synthase</fullName>
    </alternativeName>
    <alternativeName>
        <fullName evidence="9">Lipoic acid synthase</fullName>
    </alternativeName>
    <alternativeName>
        <fullName evidence="9">Sulfur insertion protein LipA</fullName>
    </alternativeName>
</protein>
<dbReference type="NCBIfam" id="TIGR00510">
    <property type="entry name" value="lipA"/>
    <property type="match status" value="1"/>
</dbReference>
<gene>
    <name evidence="9 12" type="primary">lipA</name>
    <name evidence="12" type="ORF">STIAU_6920</name>
</gene>
<feature type="binding site" evidence="9">
    <location>
        <position position="74"/>
    </location>
    <ligand>
        <name>[4Fe-4S] cluster</name>
        <dbReference type="ChEBI" id="CHEBI:49883"/>
        <label>1</label>
    </ligand>
</feature>
<dbReference type="InterPro" id="IPR058240">
    <property type="entry name" value="rSAM_sf"/>
</dbReference>
<dbReference type="NCBIfam" id="NF004019">
    <property type="entry name" value="PRK05481.1"/>
    <property type="match status" value="1"/>
</dbReference>
<dbReference type="Pfam" id="PF16881">
    <property type="entry name" value="LIAS_N"/>
    <property type="match status" value="1"/>
</dbReference>
<evidence type="ECO:0000256" key="6">
    <source>
        <dbReference type="ARBA" id="ARBA00023004"/>
    </source>
</evidence>
<dbReference type="NCBIfam" id="NF009544">
    <property type="entry name" value="PRK12928.1"/>
    <property type="match status" value="1"/>
</dbReference>
<dbReference type="CDD" id="cd01335">
    <property type="entry name" value="Radical_SAM"/>
    <property type="match status" value="1"/>
</dbReference>
<comment type="catalytic activity">
    <reaction evidence="8 9">
        <text>[[Fe-S] cluster scaffold protein carrying a second [4Fe-4S](2+) cluster] + N(6)-octanoyl-L-lysyl-[protein] + 2 oxidized [2Fe-2S]-[ferredoxin] + 2 S-adenosyl-L-methionine + 4 H(+) = [[Fe-S] cluster scaffold protein] + N(6)-[(R)-dihydrolipoyl]-L-lysyl-[protein] + 4 Fe(3+) + 2 hydrogen sulfide + 2 5'-deoxyadenosine + 2 L-methionine + 2 reduced [2Fe-2S]-[ferredoxin]</text>
        <dbReference type="Rhea" id="RHEA:16585"/>
        <dbReference type="Rhea" id="RHEA-COMP:9928"/>
        <dbReference type="Rhea" id="RHEA-COMP:10000"/>
        <dbReference type="Rhea" id="RHEA-COMP:10001"/>
        <dbReference type="Rhea" id="RHEA-COMP:10475"/>
        <dbReference type="Rhea" id="RHEA-COMP:14568"/>
        <dbReference type="Rhea" id="RHEA-COMP:14569"/>
        <dbReference type="ChEBI" id="CHEBI:15378"/>
        <dbReference type="ChEBI" id="CHEBI:17319"/>
        <dbReference type="ChEBI" id="CHEBI:29034"/>
        <dbReference type="ChEBI" id="CHEBI:29919"/>
        <dbReference type="ChEBI" id="CHEBI:33722"/>
        <dbReference type="ChEBI" id="CHEBI:33737"/>
        <dbReference type="ChEBI" id="CHEBI:33738"/>
        <dbReference type="ChEBI" id="CHEBI:57844"/>
        <dbReference type="ChEBI" id="CHEBI:59789"/>
        <dbReference type="ChEBI" id="CHEBI:78809"/>
        <dbReference type="ChEBI" id="CHEBI:83100"/>
        <dbReference type="EC" id="2.8.1.8"/>
    </reaction>
</comment>
<keyword evidence="2 9" id="KW-0963">Cytoplasm</keyword>
<dbReference type="InterPro" id="IPR006638">
    <property type="entry name" value="Elp3/MiaA/NifB-like_rSAM"/>
</dbReference>
<dbReference type="SFLD" id="SFLDS00029">
    <property type="entry name" value="Radical_SAM"/>
    <property type="match status" value="1"/>
</dbReference>
<dbReference type="PIRSF" id="PIRSF005963">
    <property type="entry name" value="Lipoyl_synth"/>
    <property type="match status" value="1"/>
</dbReference>
<dbReference type="GO" id="GO:0051539">
    <property type="term" value="F:4 iron, 4 sulfur cluster binding"/>
    <property type="evidence" value="ECO:0007669"/>
    <property type="project" value="UniProtKB-UniRule"/>
</dbReference>
<comment type="pathway">
    <text evidence="9">Protein modification; protein lipoylation via endogenous pathway; protein N(6)-(lipoyl)lysine from octanoyl-[acyl-carrier-protein]: step 2/2.</text>
</comment>
<keyword evidence="7 9" id="KW-0411">Iron-sulfur</keyword>
<keyword evidence="6 9" id="KW-0408">Iron</keyword>
<dbReference type="Gene3D" id="3.20.20.70">
    <property type="entry name" value="Aldolase class I"/>
    <property type="match status" value="1"/>
</dbReference>
<evidence type="ECO:0000256" key="2">
    <source>
        <dbReference type="ARBA" id="ARBA00022490"/>
    </source>
</evidence>
<dbReference type="InterPro" id="IPR013785">
    <property type="entry name" value="Aldolase_TIM"/>
</dbReference>
<dbReference type="GO" id="GO:0046872">
    <property type="term" value="F:metal ion binding"/>
    <property type="evidence" value="ECO:0007669"/>
    <property type="project" value="UniProtKB-KW"/>
</dbReference>
<dbReference type="PANTHER" id="PTHR10949:SF0">
    <property type="entry name" value="LIPOYL SYNTHASE, MITOCHONDRIAL"/>
    <property type="match status" value="1"/>
</dbReference>
<reference evidence="12 13" key="1">
    <citation type="submission" date="2006-04" db="EMBL/GenBank/DDBJ databases">
        <authorList>
            <person name="Nierman W.C."/>
        </authorList>
    </citation>
    <scope>NUCLEOTIDE SEQUENCE [LARGE SCALE GENOMIC DNA]</scope>
    <source>
        <strain evidence="12 13">DW4/3-1</strain>
    </source>
</reference>
<dbReference type="PANTHER" id="PTHR10949">
    <property type="entry name" value="LIPOYL SYNTHASE"/>
    <property type="match status" value="1"/>
</dbReference>
<dbReference type="UniPathway" id="UPA00538">
    <property type="reaction ID" value="UER00593"/>
</dbReference>
<evidence type="ECO:0000256" key="5">
    <source>
        <dbReference type="ARBA" id="ARBA00022723"/>
    </source>
</evidence>
<dbReference type="InterPro" id="IPR031691">
    <property type="entry name" value="LIAS_N"/>
</dbReference>